<evidence type="ECO:0000313" key="3">
    <source>
        <dbReference type="EMBL" id="CAI0417515.1"/>
    </source>
</evidence>
<reference evidence="3" key="1">
    <citation type="submission" date="2022-08" db="EMBL/GenBank/DDBJ databases">
        <authorList>
            <person name="Gutierrez-Valencia J."/>
        </authorList>
    </citation>
    <scope>NUCLEOTIDE SEQUENCE</scope>
</reference>
<dbReference type="GO" id="GO:0004523">
    <property type="term" value="F:RNA-DNA hybrid ribonuclease activity"/>
    <property type="evidence" value="ECO:0007669"/>
    <property type="project" value="InterPro"/>
</dbReference>
<sequence length="194" mass="22475">MEEEEEETSWKALWKWQESSRIKHFLWLVLHDKLFTNKKRAIRTITTDSSCNHCKENEETTDHILINHQNACITWKPPDVGWIQLQTDGSVIQPSGRAAVGGLLRDHLGRCLDAFTCNLDVCTITSAELKGAIESLRIAWERGHRKVILNMDSTTTNETAKNCIDDDHRHGILARQFFVLNRDWEVKINHVFRD</sequence>
<feature type="domain" description="RNase H type-1" evidence="1">
    <location>
        <begin position="87"/>
        <end position="193"/>
    </location>
</feature>
<comment type="caution">
    <text evidence="3">The sequence shown here is derived from an EMBL/GenBank/DDBJ whole genome shotgun (WGS) entry which is preliminary data.</text>
</comment>
<dbReference type="SUPFAM" id="SSF53098">
    <property type="entry name" value="Ribonuclease H-like"/>
    <property type="match status" value="1"/>
</dbReference>
<gene>
    <name evidence="3" type="ORF">LITE_LOCUS17326</name>
</gene>
<accession>A0AAV0K5D1</accession>
<dbReference type="Gene3D" id="3.30.420.10">
    <property type="entry name" value="Ribonuclease H-like superfamily/Ribonuclease H"/>
    <property type="match status" value="1"/>
</dbReference>
<dbReference type="Proteomes" id="UP001154282">
    <property type="component" value="Unassembled WGS sequence"/>
</dbReference>
<feature type="non-terminal residue" evidence="3">
    <location>
        <position position="194"/>
    </location>
</feature>
<dbReference type="EMBL" id="CAMGYJ010000005">
    <property type="protein sequence ID" value="CAI0417515.1"/>
    <property type="molecule type" value="Genomic_DNA"/>
</dbReference>
<dbReference type="CDD" id="cd06222">
    <property type="entry name" value="RNase_H_like"/>
    <property type="match status" value="1"/>
</dbReference>
<proteinExistence type="predicted"/>
<dbReference type="InterPro" id="IPR053151">
    <property type="entry name" value="RNase_H-like"/>
</dbReference>
<keyword evidence="4" id="KW-1185">Reference proteome</keyword>
<name>A0AAV0K5D1_9ROSI</name>
<organism evidence="3 4">
    <name type="scientific">Linum tenue</name>
    <dbReference type="NCBI Taxonomy" id="586396"/>
    <lineage>
        <taxon>Eukaryota</taxon>
        <taxon>Viridiplantae</taxon>
        <taxon>Streptophyta</taxon>
        <taxon>Embryophyta</taxon>
        <taxon>Tracheophyta</taxon>
        <taxon>Spermatophyta</taxon>
        <taxon>Magnoliopsida</taxon>
        <taxon>eudicotyledons</taxon>
        <taxon>Gunneridae</taxon>
        <taxon>Pentapetalae</taxon>
        <taxon>rosids</taxon>
        <taxon>fabids</taxon>
        <taxon>Malpighiales</taxon>
        <taxon>Linaceae</taxon>
        <taxon>Linum</taxon>
    </lineage>
</organism>
<dbReference type="InterPro" id="IPR026960">
    <property type="entry name" value="RVT-Znf"/>
</dbReference>
<dbReference type="PANTHER" id="PTHR47723">
    <property type="entry name" value="OS05G0353850 PROTEIN"/>
    <property type="match status" value="1"/>
</dbReference>
<dbReference type="InterPro" id="IPR002156">
    <property type="entry name" value="RNaseH_domain"/>
</dbReference>
<dbReference type="Pfam" id="PF13966">
    <property type="entry name" value="zf-RVT"/>
    <property type="match status" value="1"/>
</dbReference>
<evidence type="ECO:0000313" key="4">
    <source>
        <dbReference type="Proteomes" id="UP001154282"/>
    </source>
</evidence>
<feature type="domain" description="Reverse transcriptase zinc-binding" evidence="2">
    <location>
        <begin position="3"/>
        <end position="75"/>
    </location>
</feature>
<dbReference type="Pfam" id="PF13456">
    <property type="entry name" value="RVT_3"/>
    <property type="match status" value="1"/>
</dbReference>
<dbReference type="PANTHER" id="PTHR47723:SF19">
    <property type="entry name" value="POLYNUCLEOTIDYL TRANSFERASE, RIBONUCLEASE H-LIKE SUPERFAMILY PROTEIN"/>
    <property type="match status" value="1"/>
</dbReference>
<dbReference type="InterPro" id="IPR012337">
    <property type="entry name" value="RNaseH-like_sf"/>
</dbReference>
<evidence type="ECO:0000259" key="2">
    <source>
        <dbReference type="Pfam" id="PF13966"/>
    </source>
</evidence>
<evidence type="ECO:0000259" key="1">
    <source>
        <dbReference type="Pfam" id="PF13456"/>
    </source>
</evidence>
<dbReference type="InterPro" id="IPR044730">
    <property type="entry name" value="RNase_H-like_dom_plant"/>
</dbReference>
<dbReference type="GO" id="GO:0003676">
    <property type="term" value="F:nucleic acid binding"/>
    <property type="evidence" value="ECO:0007669"/>
    <property type="project" value="InterPro"/>
</dbReference>
<dbReference type="AlphaFoldDB" id="A0AAV0K5D1"/>
<protein>
    <submittedName>
        <fullName evidence="3">Uncharacterized protein</fullName>
    </submittedName>
</protein>
<dbReference type="InterPro" id="IPR036397">
    <property type="entry name" value="RNaseH_sf"/>
</dbReference>